<comment type="subcellular location">
    <subcellularLocation>
        <location evidence="1">Nucleus</location>
    </subcellularLocation>
</comment>
<dbReference type="PANTHER" id="PTHR13578:SF19">
    <property type="entry name" value="POLYCOMB GROUP PROTEIN ASXL1"/>
    <property type="match status" value="1"/>
</dbReference>
<evidence type="ECO:0000256" key="3">
    <source>
        <dbReference type="ARBA" id="ARBA00022771"/>
    </source>
</evidence>
<dbReference type="PROSITE" id="PS51913">
    <property type="entry name" value="HTH_HARE"/>
    <property type="match status" value="1"/>
</dbReference>
<dbReference type="GO" id="GO:0042975">
    <property type="term" value="F:peroxisome proliferator activated receptor binding"/>
    <property type="evidence" value="ECO:0007669"/>
    <property type="project" value="TreeGrafter"/>
</dbReference>
<evidence type="ECO:0000256" key="2">
    <source>
        <dbReference type="ARBA" id="ARBA00022723"/>
    </source>
</evidence>
<accession>A0A7K9RJP6</accession>
<feature type="compositionally biased region" description="Low complexity" evidence="8">
    <location>
        <begin position="593"/>
        <end position="607"/>
    </location>
</feature>
<feature type="region of interest" description="Disordered" evidence="8">
    <location>
        <begin position="78"/>
        <end position="148"/>
    </location>
</feature>
<dbReference type="InterPro" id="IPR007759">
    <property type="entry name" value="Asxl_HARE-HTH"/>
</dbReference>
<evidence type="ECO:0000259" key="10">
    <source>
        <dbReference type="PROSITE" id="PS51916"/>
    </source>
</evidence>
<keyword evidence="2" id="KW-0479">Metal-binding</keyword>
<feature type="non-terminal residue" evidence="11">
    <location>
        <position position="827"/>
    </location>
</feature>
<feature type="compositionally biased region" description="Polar residues" evidence="8">
    <location>
        <begin position="91"/>
        <end position="124"/>
    </location>
</feature>
<feature type="compositionally biased region" description="Basic and acidic residues" evidence="8">
    <location>
        <begin position="491"/>
        <end position="501"/>
    </location>
</feature>
<feature type="region of interest" description="Disordered" evidence="8">
    <location>
        <begin position="568"/>
        <end position="753"/>
    </location>
</feature>
<dbReference type="InterPro" id="IPR028020">
    <property type="entry name" value="ASX_DEUBAD_dom"/>
</dbReference>
<proteinExistence type="predicted"/>
<dbReference type="EMBL" id="VWZU01004927">
    <property type="protein sequence ID" value="NXI24092.1"/>
    <property type="molecule type" value="Genomic_DNA"/>
</dbReference>
<feature type="compositionally biased region" description="Basic and acidic residues" evidence="8">
    <location>
        <begin position="509"/>
        <end position="520"/>
    </location>
</feature>
<evidence type="ECO:0000313" key="12">
    <source>
        <dbReference type="Proteomes" id="UP000572325"/>
    </source>
</evidence>
<evidence type="ECO:0000256" key="6">
    <source>
        <dbReference type="ARBA" id="ARBA00023163"/>
    </source>
</evidence>
<evidence type="ECO:0000256" key="4">
    <source>
        <dbReference type="ARBA" id="ARBA00022833"/>
    </source>
</evidence>
<gene>
    <name evidence="11" type="primary">Asx_1</name>
    <name evidence="11" type="ORF">STEDEN_R13586</name>
</gene>
<keyword evidence="7" id="KW-0539">Nucleus</keyword>
<dbReference type="GO" id="GO:0045944">
    <property type="term" value="P:positive regulation of transcription by RNA polymerase II"/>
    <property type="evidence" value="ECO:0007669"/>
    <property type="project" value="TreeGrafter"/>
</dbReference>
<dbReference type="Proteomes" id="UP000572325">
    <property type="component" value="Unassembled WGS sequence"/>
</dbReference>
<feature type="compositionally biased region" description="Basic and acidic residues" evidence="8">
    <location>
        <begin position="404"/>
        <end position="415"/>
    </location>
</feature>
<dbReference type="GO" id="GO:0009887">
    <property type="term" value="P:animal organ morphogenesis"/>
    <property type="evidence" value="ECO:0007669"/>
    <property type="project" value="TreeGrafter"/>
</dbReference>
<name>A0A7K9RJP6_9PASS</name>
<dbReference type="PANTHER" id="PTHR13578">
    <property type="entry name" value="ADDITIONAL SEX COMBS LIKE PROTEIN ASXL"/>
    <property type="match status" value="1"/>
</dbReference>
<dbReference type="Pfam" id="PF13919">
    <property type="entry name" value="ASXH"/>
    <property type="match status" value="1"/>
</dbReference>
<keyword evidence="4" id="KW-0862">Zinc</keyword>
<keyword evidence="6" id="KW-0804">Transcription</keyword>
<dbReference type="GO" id="GO:0008270">
    <property type="term" value="F:zinc ion binding"/>
    <property type="evidence" value="ECO:0007669"/>
    <property type="project" value="UniProtKB-KW"/>
</dbReference>
<keyword evidence="3" id="KW-0863">Zinc-finger</keyword>
<dbReference type="PROSITE" id="PS51916">
    <property type="entry name" value="DEUBAD"/>
    <property type="match status" value="1"/>
</dbReference>
<feature type="compositionally biased region" description="Basic and acidic residues" evidence="8">
    <location>
        <begin position="528"/>
        <end position="541"/>
    </location>
</feature>
<feature type="compositionally biased region" description="Low complexity" evidence="8">
    <location>
        <begin position="178"/>
        <end position="188"/>
    </location>
</feature>
<feature type="domain" description="DEUBAD" evidence="10">
    <location>
        <begin position="234"/>
        <end position="343"/>
    </location>
</feature>
<evidence type="ECO:0000256" key="1">
    <source>
        <dbReference type="ARBA" id="ARBA00004123"/>
    </source>
</evidence>
<evidence type="ECO:0000256" key="8">
    <source>
        <dbReference type="SAM" id="MobiDB-lite"/>
    </source>
</evidence>
<feature type="compositionally biased region" description="Basic and acidic residues" evidence="8">
    <location>
        <begin position="683"/>
        <end position="693"/>
    </location>
</feature>
<feature type="compositionally biased region" description="Basic and acidic residues" evidence="8">
    <location>
        <begin position="730"/>
        <end position="747"/>
    </location>
</feature>
<dbReference type="GO" id="GO:0035517">
    <property type="term" value="C:PR-DUB complex"/>
    <property type="evidence" value="ECO:0007669"/>
    <property type="project" value="TreeGrafter"/>
</dbReference>
<dbReference type="AlphaFoldDB" id="A0A7K9RJP6"/>
<feature type="compositionally biased region" description="Gly residues" evidence="8">
    <location>
        <begin position="608"/>
        <end position="629"/>
    </location>
</feature>
<evidence type="ECO:0000313" key="11">
    <source>
        <dbReference type="EMBL" id="NXI24092.1"/>
    </source>
</evidence>
<feature type="compositionally biased region" description="Acidic residues" evidence="8">
    <location>
        <begin position="78"/>
        <end position="87"/>
    </location>
</feature>
<feature type="region of interest" description="Disordered" evidence="8">
    <location>
        <begin position="348"/>
        <end position="547"/>
    </location>
</feature>
<keyword evidence="12" id="KW-1185">Reference proteome</keyword>
<feature type="non-terminal residue" evidence="11">
    <location>
        <position position="1"/>
    </location>
</feature>
<feature type="compositionally biased region" description="Basic residues" evidence="8">
    <location>
        <begin position="633"/>
        <end position="644"/>
    </location>
</feature>
<dbReference type="InterPro" id="IPR024811">
    <property type="entry name" value="ASX/ASX-like"/>
</dbReference>
<feature type="region of interest" description="Disordered" evidence="8">
    <location>
        <begin position="167"/>
        <end position="229"/>
    </location>
</feature>
<dbReference type="GO" id="GO:0003682">
    <property type="term" value="F:chromatin binding"/>
    <property type="evidence" value="ECO:0007669"/>
    <property type="project" value="TreeGrafter"/>
</dbReference>
<reference evidence="11 12" key="1">
    <citation type="submission" date="2019-09" db="EMBL/GenBank/DDBJ databases">
        <title>Bird 10,000 Genomes (B10K) Project - Family phase.</title>
        <authorList>
            <person name="Zhang G."/>
        </authorList>
    </citation>
    <scope>NUCLEOTIDE SEQUENCE [LARGE SCALE GENOMIC DNA]</scope>
    <source>
        <strain evidence="11">B10K-DU-001-27</strain>
        <tissue evidence="11">Muscle</tissue>
    </source>
</reference>
<evidence type="ECO:0000256" key="5">
    <source>
        <dbReference type="ARBA" id="ARBA00023015"/>
    </source>
</evidence>
<comment type="caution">
    <text evidence="11">The sequence shown here is derived from an EMBL/GenBank/DDBJ whole genome shotgun (WGS) entry which is preliminary data.</text>
</comment>
<feature type="compositionally biased region" description="Basic and acidic residues" evidence="8">
    <location>
        <begin position="425"/>
        <end position="441"/>
    </location>
</feature>
<feature type="compositionally biased region" description="Polar residues" evidence="8">
    <location>
        <begin position="650"/>
        <end position="659"/>
    </location>
</feature>
<organism evidence="11 12">
    <name type="scientific">Sterrhoptilus dennistouni</name>
    <dbReference type="NCBI Taxonomy" id="2585820"/>
    <lineage>
        <taxon>Eukaryota</taxon>
        <taxon>Metazoa</taxon>
        <taxon>Chordata</taxon>
        <taxon>Craniata</taxon>
        <taxon>Vertebrata</taxon>
        <taxon>Euteleostomi</taxon>
        <taxon>Archelosauria</taxon>
        <taxon>Archosauria</taxon>
        <taxon>Dinosauria</taxon>
        <taxon>Saurischia</taxon>
        <taxon>Theropoda</taxon>
        <taxon>Coelurosauria</taxon>
        <taxon>Aves</taxon>
        <taxon>Neognathae</taxon>
        <taxon>Neoaves</taxon>
        <taxon>Telluraves</taxon>
        <taxon>Australaves</taxon>
        <taxon>Passeriformes</taxon>
        <taxon>Sylvioidea</taxon>
        <taxon>Zosteropidae</taxon>
        <taxon>Sterrhoptilus</taxon>
    </lineage>
</organism>
<feature type="domain" description="HTH HARE-type" evidence="9">
    <location>
        <begin position="1"/>
        <end position="66"/>
    </location>
</feature>
<sequence length="827" mass="89589">VLENYSDAPMTPKQILQVIEAEGLKEMSGTSPLACLNAMLHSNSRGGDGLFYKLPGRISLFTLKKDALQWSRNLSVPEGEELEDTADAESCGSNEASTVSGDNDVSLDETSSNASCSTESQSKGPATRESYRTASQTSKQKKKTGVMLPRVVLTPLKVNGAHMESASGFTGRHADGESSSTSSSSSSSLALCKTSLRSRTEINRDPPQLLRGIRKPTTGQMKRNRGEDIDFETPGSILVNTNLRALINSRTFNALPSHFQQQLLYLLPEVDRQVGADGLMRLSGSALNNEFFTHAAQSWRERLADGEFTHEMQVRIRQEMEKEKRVEQWKEKFFEDYYGQKLGLTQEESQAQNSVQEDAENRTELSVKGEARLPRGPTTRQRDGRFRKRSRGDLRCRARRSLYRLRESEHTEPPKEPAPVGTDPSLHKEPKPETDLKKDDLSSPSAAGLKAESTELHLSPETSKSNSKSEDPSLAAASRIPSLPQENSAQESKEQKRKSFEEAASASFPEKKPRLEDRQSFRNTIESVHPEKPQPTKEEPKVPPIRIQLSRIKPPWVVKGQPTYQICPRIIPSTEPSGRGRPGARTLADIKARALQARAQREAATAAIGGGGGPGGGRSTDEGGGGGESSGRSQHRRSKRAHGKRASDLQRAQLQSSVHLSGEKADSKGAAQEASVNSCFSSRQDRSSSKSERSGVLGCATGSGHAQPGDGSPRRPFCGARIQSSLDNASPERQEGSPEQLLHHPRTELPSCAASQESTKLGCVVPVVTSLSCSGGQGAGVSPTGDRGVVELGDVGAPTIQLDYPSDLKQNSSSCPFPPELSSGVTE</sequence>
<protein>
    <submittedName>
        <fullName evidence="11">ASX protein</fullName>
    </submittedName>
</protein>
<evidence type="ECO:0000259" key="9">
    <source>
        <dbReference type="PROSITE" id="PS51913"/>
    </source>
</evidence>
<evidence type="ECO:0000256" key="7">
    <source>
        <dbReference type="ARBA" id="ARBA00023242"/>
    </source>
</evidence>
<dbReference type="InterPro" id="IPR044867">
    <property type="entry name" value="DEUBAD_dom"/>
</dbReference>
<keyword evidence="5" id="KW-0805">Transcription regulation</keyword>
<feature type="compositionally biased region" description="Basic and acidic residues" evidence="8">
    <location>
        <begin position="359"/>
        <end position="373"/>
    </location>
</feature>
<dbReference type="Pfam" id="PF05066">
    <property type="entry name" value="HARE-HTH"/>
    <property type="match status" value="1"/>
</dbReference>
<feature type="region of interest" description="Disordered" evidence="8">
    <location>
        <begin position="801"/>
        <end position="827"/>
    </location>
</feature>